<keyword evidence="3" id="KW-1185">Reference proteome</keyword>
<sequence>MDAGATTDGAEATDGSRDIEDVPSDGSSDSDAAVPSDGVVSAPASEAIHVSLGSEAANVLGATESLIIFASYDVGSGATDAAEPTDDSRDIVDESSVTSSAEITDDSSEGLLVPQSAQSLCPPEHPFAYLNGVFCCATGLDNASRPVPIYAGSTSCQDNEFTPCPNGTNCDNAFADIAESDAASDTND</sequence>
<accession>A0A0L0EY85</accession>
<dbReference type="EMBL" id="KQ254868">
    <property type="protein sequence ID" value="KNC69457.1"/>
    <property type="molecule type" value="Genomic_DNA"/>
</dbReference>
<proteinExistence type="predicted"/>
<dbReference type="AlphaFoldDB" id="A0A0L0EY85"/>
<reference evidence="2 3" key="1">
    <citation type="submission" date="2011-02" db="EMBL/GenBank/DDBJ databases">
        <title>The Genome Sequence of Sphaeroforma arctica JP610.</title>
        <authorList>
            <consortium name="The Broad Institute Genome Sequencing Platform"/>
            <person name="Russ C."/>
            <person name="Cuomo C."/>
            <person name="Young S.K."/>
            <person name="Zeng Q."/>
            <person name="Gargeya S."/>
            <person name="Alvarado L."/>
            <person name="Berlin A."/>
            <person name="Chapman S.B."/>
            <person name="Chen Z."/>
            <person name="Freedman E."/>
            <person name="Gellesch M."/>
            <person name="Goldberg J."/>
            <person name="Griggs A."/>
            <person name="Gujja S."/>
            <person name="Heilman E."/>
            <person name="Heiman D."/>
            <person name="Howarth C."/>
            <person name="Mehta T."/>
            <person name="Neiman D."/>
            <person name="Pearson M."/>
            <person name="Roberts A."/>
            <person name="Saif S."/>
            <person name="Shea T."/>
            <person name="Shenoy N."/>
            <person name="Sisk P."/>
            <person name="Stolte C."/>
            <person name="Sykes S."/>
            <person name="White J."/>
            <person name="Yandava C."/>
            <person name="Burger G."/>
            <person name="Gray M.W."/>
            <person name="Holland P.W.H."/>
            <person name="King N."/>
            <person name="Lang F.B.F."/>
            <person name="Roger A.J."/>
            <person name="Ruiz-Trillo I."/>
            <person name="Haas B."/>
            <person name="Nusbaum C."/>
            <person name="Birren B."/>
        </authorList>
    </citation>
    <scope>NUCLEOTIDE SEQUENCE [LARGE SCALE GENOMIC DNA]</scope>
    <source>
        <strain evidence="2 3">JP610</strain>
    </source>
</reference>
<evidence type="ECO:0000313" key="2">
    <source>
        <dbReference type="EMBL" id="KNC69457.1"/>
    </source>
</evidence>
<dbReference type="Proteomes" id="UP000054560">
    <property type="component" value="Unassembled WGS sequence"/>
</dbReference>
<name>A0A0L0EY85_9EUKA</name>
<dbReference type="RefSeq" id="XP_014143359.1">
    <property type="nucleotide sequence ID" value="XM_014287884.1"/>
</dbReference>
<feature type="non-terminal residue" evidence="2">
    <location>
        <position position="188"/>
    </location>
</feature>
<organism evidence="2 3">
    <name type="scientific">Sphaeroforma arctica JP610</name>
    <dbReference type="NCBI Taxonomy" id="667725"/>
    <lineage>
        <taxon>Eukaryota</taxon>
        <taxon>Ichthyosporea</taxon>
        <taxon>Ichthyophonida</taxon>
        <taxon>Sphaeroforma</taxon>
    </lineage>
</organism>
<evidence type="ECO:0000256" key="1">
    <source>
        <dbReference type="SAM" id="MobiDB-lite"/>
    </source>
</evidence>
<dbReference type="GeneID" id="25918536"/>
<gene>
    <name evidence="2" type="ORF">SARC_18032</name>
</gene>
<feature type="compositionally biased region" description="Low complexity" evidence="1">
    <location>
        <begin position="1"/>
        <end position="13"/>
    </location>
</feature>
<evidence type="ECO:0000313" key="3">
    <source>
        <dbReference type="Proteomes" id="UP000054560"/>
    </source>
</evidence>
<feature type="region of interest" description="Disordered" evidence="1">
    <location>
        <begin position="1"/>
        <end position="40"/>
    </location>
</feature>
<feature type="region of interest" description="Disordered" evidence="1">
    <location>
        <begin position="79"/>
        <end position="109"/>
    </location>
</feature>
<protein>
    <submittedName>
        <fullName evidence="2">Uncharacterized protein</fullName>
    </submittedName>
</protein>